<protein>
    <submittedName>
        <fullName evidence="1">Uncharacterized protein</fullName>
    </submittedName>
</protein>
<evidence type="ECO:0000313" key="1">
    <source>
        <dbReference type="EMBL" id="TGY33004.1"/>
    </source>
</evidence>
<dbReference type="OrthoDB" id="5986582at2"/>
<comment type="caution">
    <text evidence="1">The sequence shown here is derived from an EMBL/GenBank/DDBJ whole genome shotgun (WGS) entry which is preliminary data.</text>
</comment>
<gene>
    <name evidence="1" type="ORF">E5352_13815</name>
</gene>
<dbReference type="AlphaFoldDB" id="A0A4S2CZ00"/>
<evidence type="ECO:0000313" key="2">
    <source>
        <dbReference type="Proteomes" id="UP000306631"/>
    </source>
</evidence>
<dbReference type="EMBL" id="SRYW01000012">
    <property type="protein sequence ID" value="TGY33004.1"/>
    <property type="molecule type" value="Genomic_DNA"/>
</dbReference>
<proteinExistence type="predicted"/>
<name>A0A4S2CZ00_STEMA</name>
<reference evidence="1 2" key="1">
    <citation type="submission" date="2019-04" db="EMBL/GenBank/DDBJ databases">
        <title>Microbes associate with the intestines of laboratory mice.</title>
        <authorList>
            <person name="Navarre W."/>
            <person name="Wong E."/>
            <person name="Huang K."/>
            <person name="Tropini C."/>
            <person name="Ng K."/>
            <person name="Yu B."/>
        </authorList>
    </citation>
    <scope>NUCLEOTIDE SEQUENCE [LARGE SCALE GENOMIC DNA]</scope>
    <source>
        <strain evidence="1 2">NM62_B4-13</strain>
    </source>
</reference>
<organism evidence="1 2">
    <name type="scientific">Stenotrophomonas maltophilia</name>
    <name type="common">Pseudomonas maltophilia</name>
    <name type="synonym">Xanthomonas maltophilia</name>
    <dbReference type="NCBI Taxonomy" id="40324"/>
    <lineage>
        <taxon>Bacteria</taxon>
        <taxon>Pseudomonadati</taxon>
        <taxon>Pseudomonadota</taxon>
        <taxon>Gammaproteobacteria</taxon>
        <taxon>Lysobacterales</taxon>
        <taxon>Lysobacteraceae</taxon>
        <taxon>Stenotrophomonas</taxon>
        <taxon>Stenotrophomonas maltophilia group</taxon>
    </lineage>
</organism>
<dbReference type="RefSeq" id="WP_017357530.1">
    <property type="nucleotide sequence ID" value="NZ_SRYW01000012.1"/>
</dbReference>
<accession>A0A4S2CZ00</accession>
<sequence>MGNILAIAGSGMRAAQQGVQVAAHNVASLDAPDATRLQVLRGAAPAGGVQSVVGTTPQDPTAPLTDLLAARTEVLAFTANAAVIRRSDGMLGALLDATA</sequence>
<dbReference type="Proteomes" id="UP000306631">
    <property type="component" value="Unassembled WGS sequence"/>
</dbReference>